<proteinExistence type="predicted"/>
<accession>A0A8H3VKM4</accession>
<dbReference type="GO" id="GO:0046872">
    <property type="term" value="F:metal ion binding"/>
    <property type="evidence" value="ECO:0007669"/>
    <property type="project" value="UniProtKB-KW"/>
</dbReference>
<dbReference type="AlphaFoldDB" id="A0A8H3VKM4"/>
<evidence type="ECO:0000256" key="1">
    <source>
        <dbReference type="ARBA" id="ARBA00022723"/>
    </source>
</evidence>
<dbReference type="PANTHER" id="PTHR36206">
    <property type="entry name" value="ASPERCRYPTIN BIOSYNTHESIS CLUSTER-SPECIFIC TRANSCRIPTION REGULATOR ATNN-RELATED"/>
    <property type="match status" value="1"/>
</dbReference>
<feature type="region of interest" description="Disordered" evidence="7">
    <location>
        <begin position="1"/>
        <end position="23"/>
    </location>
</feature>
<evidence type="ECO:0000256" key="4">
    <source>
        <dbReference type="ARBA" id="ARBA00023125"/>
    </source>
</evidence>
<dbReference type="PANTHER" id="PTHR36206:SF12">
    <property type="entry name" value="ASPERCRYPTIN BIOSYNTHESIS CLUSTER-SPECIFIC TRANSCRIPTION REGULATOR ATNN-RELATED"/>
    <property type="match status" value="1"/>
</dbReference>
<dbReference type="InterPro" id="IPR052360">
    <property type="entry name" value="Transcr_Regulatory_Proteins"/>
</dbReference>
<keyword evidence="1" id="KW-0479">Metal-binding</keyword>
<reference evidence="8 9" key="1">
    <citation type="submission" date="2018-12" db="EMBL/GenBank/DDBJ databases">
        <title>Venturia inaequalis Genome Resource.</title>
        <authorList>
            <person name="Lichtner F.J."/>
        </authorList>
    </citation>
    <scope>NUCLEOTIDE SEQUENCE [LARGE SCALE GENOMIC DNA]</scope>
    <source>
        <strain evidence="8 9">120213</strain>
    </source>
</reference>
<evidence type="ECO:0000256" key="3">
    <source>
        <dbReference type="ARBA" id="ARBA00023015"/>
    </source>
</evidence>
<keyword evidence="3" id="KW-0805">Transcription regulation</keyword>
<keyword evidence="2" id="KW-0862">Zinc</keyword>
<dbReference type="Proteomes" id="UP000447873">
    <property type="component" value="Unassembled WGS sequence"/>
</dbReference>
<dbReference type="GO" id="GO:0003677">
    <property type="term" value="F:DNA binding"/>
    <property type="evidence" value="ECO:0007669"/>
    <property type="project" value="UniProtKB-KW"/>
</dbReference>
<keyword evidence="6" id="KW-0539">Nucleus</keyword>
<gene>
    <name evidence="8" type="ORF">EG328_009727</name>
</gene>
<evidence type="ECO:0000256" key="6">
    <source>
        <dbReference type="ARBA" id="ARBA00023242"/>
    </source>
</evidence>
<name>A0A8H3VKM4_VENIN</name>
<protein>
    <submittedName>
        <fullName evidence="8">Uncharacterized protein</fullName>
    </submittedName>
</protein>
<sequence length="508" mass="57476">MQEYEYDGSSVMNSNPAAPGYDIPPERPDQRILLLPKAALTPLAGDSRTADVSIFADDLDVGYVLDLFNHRTGPRIQGFFDRTFWNRLVVQIGHNEPAILSAMRAVCAVYEQVEITGGELAAMDQSAIAAYNKAIQLVVKESASSKALFSRLRLQSGVFGRSSLLRQITVKEIPKDGFNFQNMSEARDANVELMNKSIDFIMTTSPAKYTNAATSEMAAQQNWLKGRFHDWRRAIEDFLHRPNTILDNMERKGAQILMCLNNCCLIWTSTCLSPEESQYDKYKPQFEEMVDQCASIANLSPMYFCNHIGHFQFDMGLVAPLHMIGSRCRWRHIRKTCLKVLGSHHWREGLFDSYRSYRYIKAVMDLEEAEKIRLLSLAPTESDAHLPPEGARIHFAELGPSDPHSGFQVHTFFSKRFGPRGDWYMQTKSISTSSKDPATDPEEEPQSAYIASMLQKGLEVVPNDSSTKAFADRSNGMFYYHLVGPQMYPPKKNSHQTAGLAHNWADRF</sequence>
<evidence type="ECO:0000256" key="7">
    <source>
        <dbReference type="SAM" id="MobiDB-lite"/>
    </source>
</evidence>
<dbReference type="EMBL" id="WNWS01000006">
    <property type="protein sequence ID" value="KAE9988594.1"/>
    <property type="molecule type" value="Genomic_DNA"/>
</dbReference>
<evidence type="ECO:0000256" key="5">
    <source>
        <dbReference type="ARBA" id="ARBA00023163"/>
    </source>
</evidence>
<evidence type="ECO:0000313" key="9">
    <source>
        <dbReference type="Proteomes" id="UP000447873"/>
    </source>
</evidence>
<evidence type="ECO:0000313" key="8">
    <source>
        <dbReference type="EMBL" id="KAE9988594.1"/>
    </source>
</evidence>
<evidence type="ECO:0000256" key="2">
    <source>
        <dbReference type="ARBA" id="ARBA00022833"/>
    </source>
</evidence>
<comment type="caution">
    <text evidence="8">The sequence shown here is derived from an EMBL/GenBank/DDBJ whole genome shotgun (WGS) entry which is preliminary data.</text>
</comment>
<keyword evidence="5" id="KW-0804">Transcription</keyword>
<organism evidence="8 9">
    <name type="scientific">Venturia inaequalis</name>
    <name type="common">Apple scab fungus</name>
    <dbReference type="NCBI Taxonomy" id="5025"/>
    <lineage>
        <taxon>Eukaryota</taxon>
        <taxon>Fungi</taxon>
        <taxon>Dikarya</taxon>
        <taxon>Ascomycota</taxon>
        <taxon>Pezizomycotina</taxon>
        <taxon>Dothideomycetes</taxon>
        <taxon>Pleosporomycetidae</taxon>
        <taxon>Venturiales</taxon>
        <taxon>Venturiaceae</taxon>
        <taxon>Venturia</taxon>
    </lineage>
</organism>
<keyword evidence="4" id="KW-0238">DNA-binding</keyword>